<gene>
    <name evidence="3" type="ORF">SLS62_001918</name>
</gene>
<dbReference type="InterPro" id="IPR021858">
    <property type="entry name" value="Fun_TF"/>
</dbReference>
<keyword evidence="4" id="KW-1185">Reference proteome</keyword>
<dbReference type="PANTHER" id="PTHR37534">
    <property type="entry name" value="TRANSCRIPTIONAL ACTIVATOR PROTEIN UGA3"/>
    <property type="match status" value="1"/>
</dbReference>
<evidence type="ECO:0000313" key="4">
    <source>
        <dbReference type="Proteomes" id="UP001320420"/>
    </source>
</evidence>
<comment type="caution">
    <text evidence="3">The sequence shown here is derived from an EMBL/GenBank/DDBJ whole genome shotgun (WGS) entry which is preliminary data.</text>
</comment>
<dbReference type="GO" id="GO:0000976">
    <property type="term" value="F:transcription cis-regulatory region binding"/>
    <property type="evidence" value="ECO:0007669"/>
    <property type="project" value="TreeGrafter"/>
</dbReference>
<dbReference type="GO" id="GO:0005634">
    <property type="term" value="C:nucleus"/>
    <property type="evidence" value="ECO:0007669"/>
    <property type="project" value="UniProtKB-SubCell"/>
</dbReference>
<protein>
    <submittedName>
        <fullName evidence="3">Uncharacterized protein</fullName>
    </submittedName>
</protein>
<dbReference type="GO" id="GO:0045944">
    <property type="term" value="P:positive regulation of transcription by RNA polymerase II"/>
    <property type="evidence" value="ECO:0007669"/>
    <property type="project" value="TreeGrafter"/>
</dbReference>
<accession>A0AAN9YSV3</accession>
<keyword evidence="2" id="KW-0539">Nucleus</keyword>
<proteinExistence type="predicted"/>
<evidence type="ECO:0000256" key="1">
    <source>
        <dbReference type="ARBA" id="ARBA00004123"/>
    </source>
</evidence>
<dbReference type="Proteomes" id="UP001320420">
    <property type="component" value="Unassembled WGS sequence"/>
</dbReference>
<dbReference type="GO" id="GO:0003700">
    <property type="term" value="F:DNA-binding transcription factor activity"/>
    <property type="evidence" value="ECO:0007669"/>
    <property type="project" value="TreeGrafter"/>
</dbReference>
<organism evidence="3 4">
    <name type="scientific">Diatrype stigma</name>
    <dbReference type="NCBI Taxonomy" id="117547"/>
    <lineage>
        <taxon>Eukaryota</taxon>
        <taxon>Fungi</taxon>
        <taxon>Dikarya</taxon>
        <taxon>Ascomycota</taxon>
        <taxon>Pezizomycotina</taxon>
        <taxon>Sordariomycetes</taxon>
        <taxon>Xylariomycetidae</taxon>
        <taxon>Xylariales</taxon>
        <taxon>Diatrypaceae</taxon>
        <taxon>Diatrype</taxon>
    </lineage>
</organism>
<evidence type="ECO:0000313" key="3">
    <source>
        <dbReference type="EMBL" id="KAK7755976.1"/>
    </source>
</evidence>
<dbReference type="EMBL" id="JAKJXP020000009">
    <property type="protein sequence ID" value="KAK7755976.1"/>
    <property type="molecule type" value="Genomic_DNA"/>
</dbReference>
<name>A0AAN9YSV3_9PEZI</name>
<sequence>MATNSLVDAFKARHEAVKDLQQFLERQSLVGSDQGAPGQRDALFATILFFINFALIDTGRDDWRAHMKAAGKLIEASHCLSVEPLSDGLIPFPVNGRRADEALSLDIPASRMRRVQPQGLAMMLSSQQSRVIDCIASDFIAYYVWSGTLDTLTFSAQKVGFDIPYIDIDPCGILPILKRTEANSYHSCPAQLLLLILRTSLLARDIFSTNGLGCPPTVDQLDSCAALLAEMHAFDAQAWADKVYTSNFRTLGYVDEQEVRLRTHIASTYRATACLYMLLVAPSLPDHIRASSSPSSASSLLAPLDTEHYAATILEMLSSVPPASPLFKYTTCPVWMTGVETTLPDRRAWVMERLRAMMVTCPWGMLKAAMDTLTEIWKLRDAEAAAADEADGAGGSYVMLGEATGGAEPPFRTDNWLVRLRSLDIDCLIV</sequence>
<dbReference type="Pfam" id="PF11951">
    <property type="entry name" value="Fungal_trans_2"/>
    <property type="match status" value="1"/>
</dbReference>
<reference evidence="3 4" key="1">
    <citation type="submission" date="2024-02" db="EMBL/GenBank/DDBJ databases">
        <title>De novo assembly and annotation of 12 fungi associated with fruit tree decline syndrome in Ontario, Canada.</title>
        <authorList>
            <person name="Sulman M."/>
            <person name="Ellouze W."/>
            <person name="Ilyukhin E."/>
        </authorList>
    </citation>
    <scope>NUCLEOTIDE SEQUENCE [LARGE SCALE GENOMIC DNA]</scope>
    <source>
        <strain evidence="3 4">M11/M66-122</strain>
    </source>
</reference>
<dbReference type="PANTHER" id="PTHR37534:SF51">
    <property type="entry name" value="ACRIFLAVINE SENSITIVITY CONTROL PROTEIN ACR-2"/>
    <property type="match status" value="1"/>
</dbReference>
<comment type="subcellular location">
    <subcellularLocation>
        <location evidence="1">Nucleus</location>
    </subcellularLocation>
</comment>
<dbReference type="AlphaFoldDB" id="A0AAN9YSV3"/>
<evidence type="ECO:0000256" key="2">
    <source>
        <dbReference type="ARBA" id="ARBA00023242"/>
    </source>
</evidence>